<dbReference type="RefSeq" id="WP_245030505.1">
    <property type="nucleotide sequence ID" value="NZ_CP095075.1"/>
</dbReference>
<dbReference type="SUPFAM" id="SSF52540">
    <property type="entry name" value="P-loop containing nucleoside triphosphate hydrolases"/>
    <property type="match status" value="1"/>
</dbReference>
<sequence>MKISNIKVKNYRNLRNVKIDTNNVVVFIGDNNSGKSNLLRAITLPFINHEIGAFNKNLGWQDLNNDARQEYYSFIESNLDKIRGDECELDDFRSYIPSVSVEVSFTPQALSEEYYVRNWTNNLEANPLPFLLDMNSKLKNLKIYLIISQAYYRM</sequence>
<organism evidence="2 3">
    <name type="scientific">Halobacillus amylolyticus</name>
    <dbReference type="NCBI Taxonomy" id="2932259"/>
    <lineage>
        <taxon>Bacteria</taxon>
        <taxon>Bacillati</taxon>
        <taxon>Bacillota</taxon>
        <taxon>Bacilli</taxon>
        <taxon>Bacillales</taxon>
        <taxon>Bacillaceae</taxon>
        <taxon>Halobacillus</taxon>
    </lineage>
</organism>
<keyword evidence="3" id="KW-1185">Reference proteome</keyword>
<gene>
    <name evidence="2" type="ORF">MUO15_15425</name>
</gene>
<proteinExistence type="predicted"/>
<dbReference type="Gene3D" id="3.40.50.300">
    <property type="entry name" value="P-loop containing nucleotide triphosphate hydrolases"/>
    <property type="match status" value="1"/>
</dbReference>
<dbReference type="InterPro" id="IPR041685">
    <property type="entry name" value="AAA_GajA/Old/RecF-like"/>
</dbReference>
<evidence type="ECO:0000313" key="2">
    <source>
        <dbReference type="EMBL" id="UOR10983.1"/>
    </source>
</evidence>
<dbReference type="Pfam" id="PF13175">
    <property type="entry name" value="AAA_15"/>
    <property type="match status" value="1"/>
</dbReference>
<name>A0ABY4H9M3_9BACI</name>
<feature type="domain" description="Endonuclease GajA/Old nuclease/RecF-like AAA" evidence="1">
    <location>
        <begin position="1"/>
        <end position="141"/>
    </location>
</feature>
<dbReference type="Proteomes" id="UP000830326">
    <property type="component" value="Chromosome"/>
</dbReference>
<reference evidence="2" key="1">
    <citation type="submission" date="2022-04" db="EMBL/GenBank/DDBJ databases">
        <title>Halobacillus sp. isolated from saltern.</title>
        <authorList>
            <person name="Won M."/>
            <person name="Lee C.-M."/>
            <person name="Woen H.-Y."/>
            <person name="Kwon S.-W."/>
        </authorList>
    </citation>
    <scope>NUCLEOTIDE SEQUENCE</scope>
    <source>
        <strain evidence="2">SSHM10-5</strain>
    </source>
</reference>
<evidence type="ECO:0000259" key="1">
    <source>
        <dbReference type="Pfam" id="PF13175"/>
    </source>
</evidence>
<accession>A0ABY4H9M3</accession>
<dbReference type="PANTHER" id="PTHR32182:SF22">
    <property type="entry name" value="ATP-DEPENDENT ENDONUCLEASE, OLD FAMILY-RELATED"/>
    <property type="match status" value="1"/>
</dbReference>
<dbReference type="InterPro" id="IPR027417">
    <property type="entry name" value="P-loop_NTPase"/>
</dbReference>
<protein>
    <submittedName>
        <fullName evidence="2">AAA family ATPase</fullName>
    </submittedName>
</protein>
<dbReference type="PANTHER" id="PTHR32182">
    <property type="entry name" value="DNA REPLICATION AND REPAIR PROTEIN RECF"/>
    <property type="match status" value="1"/>
</dbReference>
<evidence type="ECO:0000313" key="3">
    <source>
        <dbReference type="Proteomes" id="UP000830326"/>
    </source>
</evidence>
<dbReference type="EMBL" id="CP095075">
    <property type="protein sequence ID" value="UOR10983.1"/>
    <property type="molecule type" value="Genomic_DNA"/>
</dbReference>